<protein>
    <submittedName>
        <fullName evidence="4">Heavy-metal-associated domain-containing protein</fullName>
    </submittedName>
</protein>
<dbReference type="GeneID" id="72426776"/>
<name>A0AB74UVH2_9GAMM</name>
<dbReference type="InterPro" id="IPR006121">
    <property type="entry name" value="HMA_dom"/>
</dbReference>
<sequence length="95" mass="9749">MCIKTAGMVATLWLGLAHAATPTTTVLHAANMTCPACNVTIEKALSRVPGVTSTKVDLKAETVTVIFDADRTTVPVLARTVTDAGFPATAKAHGG</sequence>
<evidence type="ECO:0000256" key="2">
    <source>
        <dbReference type="SAM" id="SignalP"/>
    </source>
</evidence>
<proteinExistence type="predicted"/>
<dbReference type="AlphaFoldDB" id="A0AB74UVH2"/>
<evidence type="ECO:0000313" key="4">
    <source>
        <dbReference type="EMBL" id="XIA20257.1"/>
    </source>
</evidence>
<evidence type="ECO:0000259" key="3">
    <source>
        <dbReference type="PROSITE" id="PS50846"/>
    </source>
</evidence>
<dbReference type="RefSeq" id="WP_015447610.1">
    <property type="nucleotide sequence ID" value="NZ_CP170721.1"/>
</dbReference>
<organism evidence="4">
    <name type="scientific">Rhodanobacter sp. FW102-FHT14D07</name>
    <dbReference type="NCBI Taxonomy" id="3351462"/>
    <lineage>
        <taxon>Bacteria</taxon>
        <taxon>Pseudomonadati</taxon>
        <taxon>Pseudomonadota</taxon>
        <taxon>Gammaproteobacteria</taxon>
        <taxon>Lysobacterales</taxon>
        <taxon>Rhodanobacteraceae</taxon>
        <taxon>Rhodanobacter</taxon>
    </lineage>
</organism>
<dbReference type="Pfam" id="PF00403">
    <property type="entry name" value="HMA"/>
    <property type="match status" value="1"/>
</dbReference>
<evidence type="ECO:0000256" key="1">
    <source>
        <dbReference type="ARBA" id="ARBA00022723"/>
    </source>
</evidence>
<feature type="signal peptide" evidence="2">
    <location>
        <begin position="1"/>
        <end position="19"/>
    </location>
</feature>
<feature type="chain" id="PRO_5044495663" evidence="2">
    <location>
        <begin position="20"/>
        <end position="95"/>
    </location>
</feature>
<dbReference type="InterPro" id="IPR001802">
    <property type="entry name" value="MerP/CopZ"/>
</dbReference>
<dbReference type="EMBL" id="CP170721">
    <property type="protein sequence ID" value="XIA20257.1"/>
    <property type="molecule type" value="Genomic_DNA"/>
</dbReference>
<dbReference type="Gene3D" id="3.30.70.100">
    <property type="match status" value="1"/>
</dbReference>
<dbReference type="PRINTS" id="PR00946">
    <property type="entry name" value="HGSCAVENGER"/>
</dbReference>
<feature type="domain" description="HMA" evidence="3">
    <location>
        <begin position="23"/>
        <end position="89"/>
    </location>
</feature>
<dbReference type="PROSITE" id="PS50846">
    <property type="entry name" value="HMA_2"/>
    <property type="match status" value="1"/>
</dbReference>
<keyword evidence="1" id="KW-0479">Metal-binding</keyword>
<reference evidence="4" key="1">
    <citation type="submission" date="2024-10" db="EMBL/GenBank/DDBJ databases">
        <authorList>
            <person name="Lesea H.P."/>
            <person name="Kuehl J.V."/>
            <person name="Chandonia J.-M."/>
        </authorList>
    </citation>
    <scope>NUCLEOTIDE SEQUENCE</scope>
    <source>
        <strain evidence="4">FW102-FHT14D07</strain>
    </source>
</reference>
<dbReference type="FunFam" id="3.30.70.100:FF:000001">
    <property type="entry name" value="ATPase copper transporting beta"/>
    <property type="match status" value="1"/>
</dbReference>
<accession>A0AB74UVH2</accession>
<gene>
    <name evidence="4" type="ORF">ACFYG5_09085</name>
</gene>
<dbReference type="SUPFAM" id="SSF55008">
    <property type="entry name" value="HMA, heavy metal-associated domain"/>
    <property type="match status" value="1"/>
</dbReference>
<dbReference type="CDD" id="cd00371">
    <property type="entry name" value="HMA"/>
    <property type="match status" value="1"/>
</dbReference>
<keyword evidence="2" id="KW-0732">Signal</keyword>
<dbReference type="InterPro" id="IPR036163">
    <property type="entry name" value="HMA_dom_sf"/>
</dbReference>
<dbReference type="GO" id="GO:0046872">
    <property type="term" value="F:metal ion binding"/>
    <property type="evidence" value="ECO:0007669"/>
    <property type="project" value="UniProtKB-KW"/>
</dbReference>